<evidence type="ECO:0000256" key="8">
    <source>
        <dbReference type="ARBA" id="ARBA00022967"/>
    </source>
</evidence>
<dbReference type="InterPro" id="IPR008995">
    <property type="entry name" value="Mo/tungstate-bd_C_term_dom"/>
</dbReference>
<keyword evidence="12" id="KW-1185">Reference proteome</keyword>
<dbReference type="PROSITE" id="PS00211">
    <property type="entry name" value="ABC_TRANSPORTER_1"/>
    <property type="match status" value="1"/>
</dbReference>
<dbReference type="InterPro" id="IPR012340">
    <property type="entry name" value="NA-bd_OB-fold"/>
</dbReference>
<name>A0ABT3R4V9_9HYPH</name>
<keyword evidence="4" id="KW-0997">Cell inner membrane</keyword>
<dbReference type="InterPro" id="IPR013611">
    <property type="entry name" value="Transp-assoc_OB_typ2"/>
</dbReference>
<evidence type="ECO:0000256" key="9">
    <source>
        <dbReference type="ARBA" id="ARBA00023136"/>
    </source>
</evidence>
<evidence type="ECO:0000256" key="5">
    <source>
        <dbReference type="ARBA" id="ARBA00022597"/>
    </source>
</evidence>
<protein>
    <submittedName>
        <fullName evidence="11">Sn-glycerol-3-phosphate import ATP-binding protein UgpC</fullName>
    </submittedName>
</protein>
<dbReference type="Gene3D" id="3.40.50.300">
    <property type="entry name" value="P-loop containing nucleotide triphosphate hydrolases"/>
    <property type="match status" value="1"/>
</dbReference>
<comment type="similarity">
    <text evidence="1">Belongs to the ABC transporter superfamily.</text>
</comment>
<dbReference type="InterPro" id="IPR047641">
    <property type="entry name" value="ABC_transpr_MalK/UgpC-like"/>
</dbReference>
<dbReference type="PANTHER" id="PTHR43875">
    <property type="entry name" value="MALTODEXTRIN IMPORT ATP-BINDING PROTEIN MSMX"/>
    <property type="match status" value="1"/>
</dbReference>
<keyword evidence="9" id="KW-0472">Membrane</keyword>
<dbReference type="RefSeq" id="WP_265964239.1">
    <property type="nucleotide sequence ID" value="NZ_JAPEVI010000003.1"/>
</dbReference>
<evidence type="ECO:0000313" key="12">
    <source>
        <dbReference type="Proteomes" id="UP001300261"/>
    </source>
</evidence>
<dbReference type="InterPro" id="IPR017871">
    <property type="entry name" value="ABC_transporter-like_CS"/>
</dbReference>
<dbReference type="InterPro" id="IPR027417">
    <property type="entry name" value="P-loop_NTPase"/>
</dbReference>
<dbReference type="InterPro" id="IPR015855">
    <property type="entry name" value="ABC_transpr_MalK-like"/>
</dbReference>
<keyword evidence="6" id="KW-0547">Nucleotide-binding</keyword>
<dbReference type="EMBL" id="JAPEVI010000003">
    <property type="protein sequence ID" value="MCX2724326.1"/>
    <property type="molecule type" value="Genomic_DNA"/>
</dbReference>
<keyword evidence="5" id="KW-0762">Sugar transport</keyword>
<dbReference type="SUPFAM" id="SSF50331">
    <property type="entry name" value="MOP-like"/>
    <property type="match status" value="1"/>
</dbReference>
<evidence type="ECO:0000256" key="2">
    <source>
        <dbReference type="ARBA" id="ARBA00022448"/>
    </source>
</evidence>
<gene>
    <name evidence="11" type="ORF">ON753_18445</name>
</gene>
<evidence type="ECO:0000256" key="1">
    <source>
        <dbReference type="ARBA" id="ARBA00005417"/>
    </source>
</evidence>
<dbReference type="Pfam" id="PF00005">
    <property type="entry name" value="ABC_tran"/>
    <property type="match status" value="1"/>
</dbReference>
<evidence type="ECO:0000313" key="11">
    <source>
        <dbReference type="EMBL" id="MCX2724326.1"/>
    </source>
</evidence>
<dbReference type="CDD" id="cd03301">
    <property type="entry name" value="ABC_MalK_N"/>
    <property type="match status" value="1"/>
</dbReference>
<dbReference type="NCBIfam" id="NF008653">
    <property type="entry name" value="PRK11650.1"/>
    <property type="match status" value="1"/>
</dbReference>
<evidence type="ECO:0000256" key="3">
    <source>
        <dbReference type="ARBA" id="ARBA00022475"/>
    </source>
</evidence>
<dbReference type="Pfam" id="PF08402">
    <property type="entry name" value="TOBE_2"/>
    <property type="match status" value="1"/>
</dbReference>
<evidence type="ECO:0000256" key="7">
    <source>
        <dbReference type="ARBA" id="ARBA00022840"/>
    </source>
</evidence>
<keyword evidence="2" id="KW-0813">Transport</keyword>
<sequence length="358" mass="38889">MATISLDTVRKVYAGNVEAVKGVSIDIADGELIVLVGPSGCGKSTLLRMIAGLEDITTGEIRIRDRVVNRIDPADRDIAMVFQNYALYPHMTVYNNLAYGLKNRGMDKQEIDRRVKEAARILEIGDYLDRRPRALSGGQRQRVAMGRAIVREPAAFLFDEPLSNLDAKLRVQMRVEIKRLQRALGTTSVYVTHDQLEAMTLADRLVVLNGGNIEQIGAPIDVYDNPSSTFVASFIGSPAMNLLDVKSNGRGLALASGNGLSGANAKGKDSYVLGVRPEHLEVVDGPASGDGVALEVTVDVLEPVGAETYIYASFDEGGPEIVVRVSSHAVHHVGERLHLRAAPDYVHFFDPDTGKRVD</sequence>
<evidence type="ECO:0000259" key="10">
    <source>
        <dbReference type="PROSITE" id="PS50893"/>
    </source>
</evidence>
<reference evidence="11 12" key="1">
    <citation type="journal article" date="2016" name="Int. J. Syst. Evol. Microbiol.">
        <title>Labrenzia salina sp. nov., isolated from the rhizosphere of the halophyte Arthrocnemum macrostachyum.</title>
        <authorList>
            <person name="Camacho M."/>
            <person name="Redondo-Gomez S."/>
            <person name="Rodriguez-Llorente I."/>
            <person name="Rohde M."/>
            <person name="Sproer C."/>
            <person name="Schumann P."/>
            <person name="Klenk H.P."/>
            <person name="Montero-Calasanz M.D.C."/>
        </authorList>
    </citation>
    <scope>NUCLEOTIDE SEQUENCE [LARGE SCALE GENOMIC DNA]</scope>
    <source>
        <strain evidence="11 12">DSM 29163</strain>
    </source>
</reference>
<organism evidence="11 12">
    <name type="scientific">Roseibium salinum</name>
    <dbReference type="NCBI Taxonomy" id="1604349"/>
    <lineage>
        <taxon>Bacteria</taxon>
        <taxon>Pseudomonadati</taxon>
        <taxon>Pseudomonadota</taxon>
        <taxon>Alphaproteobacteria</taxon>
        <taxon>Hyphomicrobiales</taxon>
        <taxon>Stappiaceae</taxon>
        <taxon>Roseibium</taxon>
    </lineage>
</organism>
<dbReference type="InterPro" id="IPR003439">
    <property type="entry name" value="ABC_transporter-like_ATP-bd"/>
</dbReference>
<dbReference type="Proteomes" id="UP001300261">
    <property type="component" value="Unassembled WGS sequence"/>
</dbReference>
<dbReference type="GO" id="GO:0005524">
    <property type="term" value="F:ATP binding"/>
    <property type="evidence" value="ECO:0007669"/>
    <property type="project" value="UniProtKB-KW"/>
</dbReference>
<keyword evidence="8" id="KW-1278">Translocase</keyword>
<dbReference type="PROSITE" id="PS50893">
    <property type="entry name" value="ABC_TRANSPORTER_2"/>
    <property type="match status" value="1"/>
</dbReference>
<feature type="domain" description="ABC transporter" evidence="10">
    <location>
        <begin position="4"/>
        <end position="235"/>
    </location>
</feature>
<comment type="caution">
    <text evidence="11">The sequence shown here is derived from an EMBL/GenBank/DDBJ whole genome shotgun (WGS) entry which is preliminary data.</text>
</comment>
<keyword evidence="3" id="KW-1003">Cell membrane</keyword>
<dbReference type="Gene3D" id="2.40.50.140">
    <property type="entry name" value="Nucleic acid-binding proteins"/>
    <property type="match status" value="1"/>
</dbReference>
<dbReference type="SMART" id="SM00382">
    <property type="entry name" value="AAA"/>
    <property type="match status" value="1"/>
</dbReference>
<dbReference type="InterPro" id="IPR003593">
    <property type="entry name" value="AAA+_ATPase"/>
</dbReference>
<dbReference type="PANTHER" id="PTHR43875:SF12">
    <property type="entry name" value="SN-GLYCEROL-3-PHOSPHATE IMPORT ATP-BINDING PROTEIN UGPC"/>
    <property type="match status" value="1"/>
</dbReference>
<evidence type="ECO:0000256" key="4">
    <source>
        <dbReference type="ARBA" id="ARBA00022519"/>
    </source>
</evidence>
<dbReference type="Gene3D" id="2.40.50.100">
    <property type="match status" value="1"/>
</dbReference>
<accession>A0ABT3R4V9</accession>
<dbReference type="SUPFAM" id="SSF52540">
    <property type="entry name" value="P-loop containing nucleoside triphosphate hydrolases"/>
    <property type="match status" value="1"/>
</dbReference>
<keyword evidence="7 11" id="KW-0067">ATP-binding</keyword>
<proteinExistence type="inferred from homology"/>
<evidence type="ECO:0000256" key="6">
    <source>
        <dbReference type="ARBA" id="ARBA00022741"/>
    </source>
</evidence>